<dbReference type="InterPro" id="IPR005467">
    <property type="entry name" value="His_kinase_dom"/>
</dbReference>
<dbReference type="Pfam" id="PF01584">
    <property type="entry name" value="CheW"/>
    <property type="match status" value="1"/>
</dbReference>
<feature type="modified residue" description="4-aspartylphosphate" evidence="7">
    <location>
        <position position="1042"/>
    </location>
</feature>
<dbReference type="InterPro" id="IPR037006">
    <property type="entry name" value="CheA-like_homodim_sf"/>
</dbReference>
<evidence type="ECO:0000256" key="2">
    <source>
        <dbReference type="ARBA" id="ARBA00012438"/>
    </source>
</evidence>
<evidence type="ECO:0000313" key="14">
    <source>
        <dbReference type="Proteomes" id="UP000277766"/>
    </source>
</evidence>
<dbReference type="InterPro" id="IPR002545">
    <property type="entry name" value="CheW-lke_dom"/>
</dbReference>
<dbReference type="GO" id="GO:0000155">
    <property type="term" value="F:phosphorelay sensor kinase activity"/>
    <property type="evidence" value="ECO:0007669"/>
    <property type="project" value="InterPro"/>
</dbReference>
<dbReference type="EC" id="2.7.13.3" evidence="2"/>
<keyword evidence="3 7" id="KW-0597">Phosphoprotein</keyword>
<evidence type="ECO:0000256" key="6">
    <source>
        <dbReference type="PROSITE-ProRule" id="PRU00110"/>
    </source>
</evidence>
<dbReference type="Pfam" id="PF02895">
    <property type="entry name" value="H-kinase_dim"/>
    <property type="match status" value="1"/>
</dbReference>
<dbReference type="EMBL" id="RXPE01000008">
    <property type="protein sequence ID" value="RTR28016.1"/>
    <property type="molecule type" value="Genomic_DNA"/>
</dbReference>
<dbReference type="PROSITE" id="PS50894">
    <property type="entry name" value="HPT"/>
    <property type="match status" value="3"/>
</dbReference>
<dbReference type="InterPro" id="IPR036890">
    <property type="entry name" value="HATPase_C_sf"/>
</dbReference>
<dbReference type="CDD" id="cd00156">
    <property type="entry name" value="REC"/>
    <property type="match status" value="1"/>
</dbReference>
<dbReference type="GO" id="GO:0006935">
    <property type="term" value="P:chemotaxis"/>
    <property type="evidence" value="ECO:0007669"/>
    <property type="project" value="InterPro"/>
</dbReference>
<evidence type="ECO:0000256" key="3">
    <source>
        <dbReference type="ARBA" id="ARBA00022553"/>
    </source>
</evidence>
<dbReference type="PROSITE" id="PS50110">
    <property type="entry name" value="RESPONSE_REGULATORY"/>
    <property type="match status" value="1"/>
</dbReference>
<dbReference type="InterPro" id="IPR004358">
    <property type="entry name" value="Sig_transdc_His_kin-like_C"/>
</dbReference>
<dbReference type="InterPro" id="IPR036641">
    <property type="entry name" value="HPT_dom_sf"/>
</dbReference>
<dbReference type="PANTHER" id="PTHR43395">
    <property type="entry name" value="SENSOR HISTIDINE KINASE CHEA"/>
    <property type="match status" value="1"/>
</dbReference>
<feature type="region of interest" description="Disordered" evidence="8">
    <location>
        <begin position="152"/>
        <end position="173"/>
    </location>
</feature>
<keyword evidence="4" id="KW-0808">Transferase</keyword>
<keyword evidence="5" id="KW-0418">Kinase</keyword>
<dbReference type="SMART" id="SM00073">
    <property type="entry name" value="HPT"/>
    <property type="match status" value="3"/>
</dbReference>
<dbReference type="InterPro" id="IPR051315">
    <property type="entry name" value="Bact_Chemotaxis_CheA"/>
</dbReference>
<feature type="domain" description="HPt" evidence="12">
    <location>
        <begin position="187"/>
        <end position="285"/>
    </location>
</feature>
<dbReference type="PROSITE" id="PS50109">
    <property type="entry name" value="HIS_KIN"/>
    <property type="match status" value="1"/>
</dbReference>
<dbReference type="Gene3D" id="2.30.30.40">
    <property type="entry name" value="SH3 Domains"/>
    <property type="match status" value="1"/>
</dbReference>
<feature type="compositionally biased region" description="Low complexity" evidence="8">
    <location>
        <begin position="324"/>
        <end position="342"/>
    </location>
</feature>
<dbReference type="SUPFAM" id="SSF47226">
    <property type="entry name" value="Histidine-containing phosphotransfer domain, HPT domain"/>
    <property type="match status" value="3"/>
</dbReference>
<feature type="domain" description="HPt" evidence="12">
    <location>
        <begin position="353"/>
        <end position="452"/>
    </location>
</feature>
<evidence type="ECO:0000259" key="10">
    <source>
        <dbReference type="PROSITE" id="PS50110"/>
    </source>
</evidence>
<gene>
    <name evidence="13" type="ORF">EJ104_05690</name>
</gene>
<dbReference type="InterPro" id="IPR008207">
    <property type="entry name" value="Sig_transdc_His_kin_Hpt_dom"/>
</dbReference>
<dbReference type="Pfam" id="PF01627">
    <property type="entry name" value="Hpt"/>
    <property type="match status" value="3"/>
</dbReference>
<dbReference type="SMART" id="SM00387">
    <property type="entry name" value="HATPase_c"/>
    <property type="match status" value="1"/>
</dbReference>
<dbReference type="InterPro" id="IPR003594">
    <property type="entry name" value="HATPase_dom"/>
</dbReference>
<evidence type="ECO:0000256" key="4">
    <source>
        <dbReference type="ARBA" id="ARBA00022679"/>
    </source>
</evidence>
<feature type="domain" description="Response regulatory" evidence="10">
    <location>
        <begin position="991"/>
        <end position="1109"/>
    </location>
</feature>
<dbReference type="SMART" id="SM01231">
    <property type="entry name" value="H-kinase_dim"/>
    <property type="match status" value="1"/>
</dbReference>
<dbReference type="Gene3D" id="3.40.50.2300">
    <property type="match status" value="1"/>
</dbReference>
<organism evidence="13 14">
    <name type="scientific">Deinococcus radiophilus</name>
    <dbReference type="NCBI Taxonomy" id="32062"/>
    <lineage>
        <taxon>Bacteria</taxon>
        <taxon>Thermotogati</taxon>
        <taxon>Deinococcota</taxon>
        <taxon>Deinococci</taxon>
        <taxon>Deinococcales</taxon>
        <taxon>Deinococcaceae</taxon>
        <taxon>Deinococcus</taxon>
    </lineage>
</organism>
<dbReference type="SUPFAM" id="SSF47384">
    <property type="entry name" value="Homodimeric domain of signal transducing histidine kinase"/>
    <property type="match status" value="1"/>
</dbReference>
<feature type="region of interest" description="Disordered" evidence="8">
    <location>
        <begin position="324"/>
        <end position="343"/>
    </location>
</feature>
<name>A0A431VY59_9DEIO</name>
<dbReference type="RefSeq" id="WP_126351792.1">
    <property type="nucleotide sequence ID" value="NZ_CP086381.1"/>
</dbReference>
<evidence type="ECO:0000259" key="9">
    <source>
        <dbReference type="PROSITE" id="PS50109"/>
    </source>
</evidence>
<comment type="catalytic activity">
    <reaction evidence="1">
        <text>ATP + protein L-histidine = ADP + protein N-phospho-L-histidine.</text>
        <dbReference type="EC" id="2.7.13.3"/>
    </reaction>
</comment>
<evidence type="ECO:0000256" key="1">
    <source>
        <dbReference type="ARBA" id="ARBA00000085"/>
    </source>
</evidence>
<dbReference type="SMART" id="SM00448">
    <property type="entry name" value="REC"/>
    <property type="match status" value="1"/>
</dbReference>
<sequence length="1113" mass="122115">MTTANNDLLHYFFEDVHETMASIEERLQLLKQAPDYAQAEPQMQALGVLTHRLRGTASLYGFPQMAQLASVAERLLMPRPQLPESWQGRYNDLVSEIVVALSGAAKEAKTTGQEGNLGLTFAQTGAPQRMTELLRAHPDAFYLARGHLRGGFETEGHTPATPEGVAPTQQSSTEDISDDLSRQLLTFAQDNAEVWEYFAPEVQEHLDALHAGLGSDEPDIHVLFRSAHTIKGSSYMVGLQPLGEFAHRMEDLLGAIRDGQQELDGPVTETLEQSADAMGLMLRAAGGEAQSLDAQVSRLSRRLQLLAGGNDWTEVVARETQYAAQASTEQTTSAPSSAAQEQRSNLETELALFGRENAEVLEYFAPEVQEHLDALRTQLERADAADINEMFRSAHTIKGSSYMVGLQPLGDFAHRAEDLLGAVRDGAQALDGPVLETLDQATDAMGQMLAMTQGQAGSAQDAHVLAERLRLLSQGRSWESVLEAERTSAITVDTPDQAEPGTPALLPVRTSVRVDTRRLEELMDQIGDLVVARARLEQSLQTFSGLQNALDQSQARFSRTVRDFEERYLNPDMVTDRATVTGRGVVGDTDLGEQFDELELDTYNDLNILARSMTELAADFSEVRSRFENGLRSLQEDNEDLAKLTRRLRLDLSRTSRVPFTSVAGRLRRWARERSERLELHINGETTEVDTAVLQQLAEPLLHLLNNAASHGISSPEQRLAAGKPALGQVSLRVTEGGNFLEVSVQDDGEGLNYDAIRIRALEKGLRSAQELEQMSQGDLARLILLPGLSTAKTVSSEAGRGVGMDVVANTLRGMGGELLIHSEPGQGTVFTMRIPTNQRIADLLTCQVGGQEIAFSVNTVRLLMERERQDLITGEHGLEVELDSARLPVIDLRQIWGMTGEDSTYRLVILSAAAGDIAVRVDAFGDIDEAAVGNLGSVLAQMDYLSGTAISPSGQPMPILDPTGLGRLMRRREMWLRKGAQEDSAAQRARVMLVDDSLSVRRLVSRMLERGGYDVTTANDGQEALDRLQVDYASFDLVISDLEMPRMNGYELLSALRSRPATAELPLVVMTTRAGEKHQRLAFQLGANDYFSKPVDEALLLRRLGSILSRNP</sequence>
<dbReference type="SUPFAM" id="SSF55874">
    <property type="entry name" value="ATPase domain of HSP90 chaperone/DNA topoisomerase II/histidine kinase"/>
    <property type="match status" value="1"/>
</dbReference>
<feature type="domain" description="Histidine kinase" evidence="9">
    <location>
        <begin position="597"/>
        <end position="839"/>
    </location>
</feature>
<protein>
    <recommendedName>
        <fullName evidence="2">histidine kinase</fullName>
        <ecNumber evidence="2">2.7.13.3</ecNumber>
    </recommendedName>
</protein>
<feature type="domain" description="HPt" evidence="12">
    <location>
        <begin position="1"/>
        <end position="111"/>
    </location>
</feature>
<keyword evidence="14" id="KW-1185">Reference proteome</keyword>
<dbReference type="Gene3D" id="3.30.565.10">
    <property type="entry name" value="Histidine kinase-like ATPase, C-terminal domain"/>
    <property type="match status" value="1"/>
</dbReference>
<dbReference type="CDD" id="cd00088">
    <property type="entry name" value="HPT"/>
    <property type="match status" value="2"/>
</dbReference>
<dbReference type="InterPro" id="IPR036061">
    <property type="entry name" value="CheW-like_dom_sf"/>
</dbReference>
<dbReference type="FunFam" id="3.30.565.10:FF:000016">
    <property type="entry name" value="Chemotaxis protein CheA, putative"/>
    <property type="match status" value="1"/>
</dbReference>
<evidence type="ECO:0000256" key="8">
    <source>
        <dbReference type="SAM" id="MobiDB-lite"/>
    </source>
</evidence>
<dbReference type="GO" id="GO:0005737">
    <property type="term" value="C:cytoplasm"/>
    <property type="evidence" value="ECO:0007669"/>
    <property type="project" value="InterPro"/>
</dbReference>
<accession>A0A431VY59</accession>
<dbReference type="Proteomes" id="UP000277766">
    <property type="component" value="Unassembled WGS sequence"/>
</dbReference>
<comment type="caution">
    <text evidence="13">The sequence shown here is derived from an EMBL/GenBank/DDBJ whole genome shotgun (WGS) entry which is preliminary data.</text>
</comment>
<dbReference type="AlphaFoldDB" id="A0A431VY59"/>
<feature type="modified residue" description="Phosphohistidine" evidence="6">
    <location>
        <position position="51"/>
    </location>
</feature>
<dbReference type="InterPro" id="IPR011006">
    <property type="entry name" value="CheY-like_superfamily"/>
</dbReference>
<dbReference type="Gene3D" id="1.20.120.160">
    <property type="entry name" value="HPT domain"/>
    <property type="match status" value="3"/>
</dbReference>
<feature type="modified residue" description="Phosphohistidine" evidence="6">
    <location>
        <position position="395"/>
    </location>
</feature>
<feature type="modified residue" description="Phosphohistidine" evidence="6">
    <location>
        <position position="228"/>
    </location>
</feature>
<dbReference type="Pfam" id="PF00072">
    <property type="entry name" value="Response_reg"/>
    <property type="match status" value="1"/>
</dbReference>
<dbReference type="PRINTS" id="PR00344">
    <property type="entry name" value="BCTRLSENSOR"/>
</dbReference>
<evidence type="ECO:0000313" key="13">
    <source>
        <dbReference type="EMBL" id="RTR28016.1"/>
    </source>
</evidence>
<dbReference type="InterPro" id="IPR001789">
    <property type="entry name" value="Sig_transdc_resp-reg_receiver"/>
</dbReference>
<feature type="domain" description="CheW-like" evidence="11">
    <location>
        <begin position="841"/>
        <end position="972"/>
    </location>
</feature>
<dbReference type="InterPro" id="IPR036097">
    <property type="entry name" value="HisK_dim/P_sf"/>
</dbReference>
<dbReference type="PANTHER" id="PTHR43395:SF1">
    <property type="entry name" value="CHEMOTAXIS PROTEIN CHEA"/>
    <property type="match status" value="1"/>
</dbReference>
<dbReference type="OrthoDB" id="9803176at2"/>
<evidence type="ECO:0000259" key="11">
    <source>
        <dbReference type="PROSITE" id="PS50851"/>
    </source>
</evidence>
<dbReference type="SUPFAM" id="SSF52172">
    <property type="entry name" value="CheY-like"/>
    <property type="match status" value="1"/>
</dbReference>
<evidence type="ECO:0000256" key="7">
    <source>
        <dbReference type="PROSITE-ProRule" id="PRU00169"/>
    </source>
</evidence>
<evidence type="ECO:0000256" key="5">
    <source>
        <dbReference type="ARBA" id="ARBA00022777"/>
    </source>
</evidence>
<dbReference type="SMART" id="SM00260">
    <property type="entry name" value="CheW"/>
    <property type="match status" value="1"/>
</dbReference>
<dbReference type="Gene3D" id="1.10.287.560">
    <property type="entry name" value="Histidine kinase CheA-like, homodimeric domain"/>
    <property type="match status" value="1"/>
</dbReference>
<evidence type="ECO:0000259" key="12">
    <source>
        <dbReference type="PROSITE" id="PS50894"/>
    </source>
</evidence>
<dbReference type="Pfam" id="PF02518">
    <property type="entry name" value="HATPase_c"/>
    <property type="match status" value="1"/>
</dbReference>
<reference evidence="13 14" key="1">
    <citation type="submission" date="2018-12" db="EMBL/GenBank/DDBJ databases">
        <title>Deinococcus radiophilus ATCC 27603 genome sequencing and assembly.</title>
        <authorList>
            <person name="Maclea K.S."/>
            <person name="Maynard C.R."/>
        </authorList>
    </citation>
    <scope>NUCLEOTIDE SEQUENCE [LARGE SCALE GENOMIC DNA]</scope>
    <source>
        <strain evidence="13 14">ATCC 27603</strain>
    </source>
</reference>
<proteinExistence type="predicted"/>
<dbReference type="PROSITE" id="PS50851">
    <property type="entry name" value="CHEW"/>
    <property type="match status" value="1"/>
</dbReference>
<dbReference type="InterPro" id="IPR004105">
    <property type="entry name" value="CheA-like_dim"/>
</dbReference>
<dbReference type="SUPFAM" id="SSF50341">
    <property type="entry name" value="CheW-like"/>
    <property type="match status" value="1"/>
</dbReference>